<dbReference type="NCBIfam" id="NF004019">
    <property type="entry name" value="PRK05481.1"/>
    <property type="match status" value="1"/>
</dbReference>
<feature type="domain" description="Radical SAM core" evidence="9">
    <location>
        <begin position="84"/>
        <end position="307"/>
    </location>
</feature>
<keyword evidence="2 8" id="KW-0808">Transferase</keyword>
<dbReference type="InterPro" id="IPR007197">
    <property type="entry name" value="rSAM"/>
</dbReference>
<dbReference type="PANTHER" id="PTHR10949:SF0">
    <property type="entry name" value="LIPOYL SYNTHASE, MITOCHONDRIAL"/>
    <property type="match status" value="1"/>
</dbReference>
<dbReference type="InterPro" id="IPR058240">
    <property type="entry name" value="rSAM_sf"/>
</dbReference>
<dbReference type="EC" id="2.8.1.8" evidence="8"/>
<feature type="binding site" evidence="8">
    <location>
        <position position="72"/>
    </location>
    <ligand>
        <name>[4Fe-4S] cluster</name>
        <dbReference type="ChEBI" id="CHEBI:49883"/>
        <label>1</label>
    </ligand>
</feature>
<evidence type="ECO:0000256" key="6">
    <source>
        <dbReference type="ARBA" id="ARBA00023014"/>
    </source>
</evidence>
<evidence type="ECO:0000256" key="5">
    <source>
        <dbReference type="ARBA" id="ARBA00023004"/>
    </source>
</evidence>
<reference evidence="10 11" key="1">
    <citation type="journal article" date="2019" name="Int. J. Syst. Evol. Microbiol.">
        <title>The Global Catalogue of Microorganisms (GCM) 10K type strain sequencing project: providing services to taxonomists for standard genome sequencing and annotation.</title>
        <authorList>
            <consortium name="The Broad Institute Genomics Platform"/>
            <consortium name="The Broad Institute Genome Sequencing Center for Infectious Disease"/>
            <person name="Wu L."/>
            <person name="Ma J."/>
        </authorList>
    </citation>
    <scope>NUCLEOTIDE SEQUENCE [LARGE SCALE GENOMIC DNA]</scope>
    <source>
        <strain evidence="10 11">JCM 14942</strain>
    </source>
</reference>
<comment type="pathway">
    <text evidence="8">Protein modification; protein lipoylation via endogenous pathway; protein N(6)-(lipoyl)lysine from octanoyl-[acyl-carrier-protein]: step 2/2.</text>
</comment>
<feature type="binding site" evidence="8">
    <location>
        <position position="77"/>
    </location>
    <ligand>
        <name>[4Fe-4S] cluster</name>
        <dbReference type="ChEBI" id="CHEBI:49883"/>
        <label>1</label>
    </ligand>
</feature>
<feature type="binding site" evidence="8">
    <location>
        <position position="98"/>
    </location>
    <ligand>
        <name>[4Fe-4S] cluster</name>
        <dbReference type="ChEBI" id="CHEBI:49883"/>
        <label>2</label>
        <note>4Fe-4S-S-AdoMet</note>
    </ligand>
</feature>
<dbReference type="RefSeq" id="WP_141003234.1">
    <property type="nucleotide sequence ID" value="NZ_BAAAOR010000017.1"/>
</dbReference>
<keyword evidence="8" id="KW-0963">Cytoplasm</keyword>
<evidence type="ECO:0000256" key="2">
    <source>
        <dbReference type="ARBA" id="ARBA00022679"/>
    </source>
</evidence>
<evidence type="ECO:0000313" key="10">
    <source>
        <dbReference type="EMBL" id="GAA1518993.1"/>
    </source>
</evidence>
<keyword evidence="11" id="KW-1185">Reference proteome</keyword>
<dbReference type="HAMAP" id="MF_00206">
    <property type="entry name" value="Lipoyl_synth"/>
    <property type="match status" value="1"/>
</dbReference>
<dbReference type="NCBIfam" id="NF009544">
    <property type="entry name" value="PRK12928.1"/>
    <property type="match status" value="1"/>
</dbReference>
<comment type="caution">
    <text evidence="10">The sequence shown here is derived from an EMBL/GenBank/DDBJ whole genome shotgun (WGS) entry which is preliminary data.</text>
</comment>
<accession>A0ABN2AGR7</accession>
<evidence type="ECO:0000256" key="3">
    <source>
        <dbReference type="ARBA" id="ARBA00022691"/>
    </source>
</evidence>
<dbReference type="SUPFAM" id="SSF102114">
    <property type="entry name" value="Radical SAM enzymes"/>
    <property type="match status" value="1"/>
</dbReference>
<feature type="binding site" evidence="8">
    <location>
        <position position="318"/>
    </location>
    <ligand>
        <name>[4Fe-4S] cluster</name>
        <dbReference type="ChEBI" id="CHEBI:49883"/>
        <label>1</label>
    </ligand>
</feature>
<feature type="binding site" evidence="8">
    <location>
        <position position="102"/>
    </location>
    <ligand>
        <name>[4Fe-4S] cluster</name>
        <dbReference type="ChEBI" id="CHEBI:49883"/>
        <label>2</label>
        <note>4Fe-4S-S-AdoMet</note>
    </ligand>
</feature>
<feature type="binding site" evidence="8">
    <location>
        <position position="83"/>
    </location>
    <ligand>
        <name>[4Fe-4S] cluster</name>
        <dbReference type="ChEBI" id="CHEBI:49883"/>
        <label>1</label>
    </ligand>
</feature>
<dbReference type="SMART" id="SM00729">
    <property type="entry name" value="Elp3"/>
    <property type="match status" value="1"/>
</dbReference>
<organism evidence="10 11">
    <name type="scientific">Nocardioides humi</name>
    <dbReference type="NCBI Taxonomy" id="449461"/>
    <lineage>
        <taxon>Bacteria</taxon>
        <taxon>Bacillati</taxon>
        <taxon>Actinomycetota</taxon>
        <taxon>Actinomycetes</taxon>
        <taxon>Propionibacteriales</taxon>
        <taxon>Nocardioidaceae</taxon>
        <taxon>Nocardioides</taxon>
    </lineage>
</organism>
<comment type="cofactor">
    <cofactor evidence="8">
        <name>[4Fe-4S] cluster</name>
        <dbReference type="ChEBI" id="CHEBI:49883"/>
    </cofactor>
    <text evidence="8">Binds 2 [4Fe-4S] clusters per subunit. One cluster is coordinated with 3 cysteines and an exchangeable S-adenosyl-L-methionine.</text>
</comment>
<evidence type="ECO:0000259" key="9">
    <source>
        <dbReference type="PROSITE" id="PS51918"/>
    </source>
</evidence>
<evidence type="ECO:0000313" key="11">
    <source>
        <dbReference type="Proteomes" id="UP001500842"/>
    </source>
</evidence>
<dbReference type="PROSITE" id="PS51918">
    <property type="entry name" value="RADICAL_SAM"/>
    <property type="match status" value="1"/>
</dbReference>
<dbReference type="SFLD" id="SFLDS00029">
    <property type="entry name" value="Radical_SAM"/>
    <property type="match status" value="1"/>
</dbReference>
<comment type="subcellular location">
    <subcellularLocation>
        <location evidence="8">Cytoplasm</location>
    </subcellularLocation>
</comment>
<comment type="function">
    <text evidence="8">Catalyzes the radical-mediated insertion of two sulfur atoms into the C-6 and C-8 positions of the octanoyl moiety bound to the lipoyl domains of lipoate-dependent enzymes, thereby converting the octanoylated domains into lipoylated derivatives.</text>
</comment>
<dbReference type="InterPro" id="IPR006638">
    <property type="entry name" value="Elp3/MiaA/NifB-like_rSAM"/>
</dbReference>
<dbReference type="EMBL" id="BAAAOR010000017">
    <property type="protein sequence ID" value="GAA1518993.1"/>
    <property type="molecule type" value="Genomic_DNA"/>
</dbReference>
<protein>
    <recommendedName>
        <fullName evidence="8">Lipoyl synthase</fullName>
        <ecNumber evidence="8">2.8.1.8</ecNumber>
    </recommendedName>
    <alternativeName>
        <fullName evidence="8">Lip-syn</fullName>
        <shortName evidence="8">LS</shortName>
    </alternativeName>
    <alternativeName>
        <fullName evidence="8">Lipoate synthase</fullName>
    </alternativeName>
    <alternativeName>
        <fullName evidence="8">Lipoic acid synthase</fullName>
    </alternativeName>
    <alternativeName>
        <fullName evidence="8">Sulfur insertion protein LipA</fullName>
    </alternativeName>
</protein>
<evidence type="ECO:0000256" key="4">
    <source>
        <dbReference type="ARBA" id="ARBA00022723"/>
    </source>
</evidence>
<keyword evidence="6 8" id="KW-0411">Iron-sulfur</keyword>
<name>A0ABN2AGR7_9ACTN</name>
<proteinExistence type="inferred from homology"/>
<dbReference type="InterPro" id="IPR013785">
    <property type="entry name" value="Aldolase_TIM"/>
</dbReference>
<keyword evidence="1 8" id="KW-0004">4Fe-4S</keyword>
<gene>
    <name evidence="8 10" type="primary">lipA</name>
    <name evidence="10" type="ORF">GCM10009788_23740</name>
</gene>
<dbReference type="Gene3D" id="3.20.20.70">
    <property type="entry name" value="Aldolase class I"/>
    <property type="match status" value="1"/>
</dbReference>
<comment type="catalytic activity">
    <reaction evidence="7 8">
        <text>[[Fe-S] cluster scaffold protein carrying a second [4Fe-4S](2+) cluster] + N(6)-octanoyl-L-lysyl-[protein] + 2 oxidized [2Fe-2S]-[ferredoxin] + 2 S-adenosyl-L-methionine + 4 H(+) = [[Fe-S] cluster scaffold protein] + N(6)-[(R)-dihydrolipoyl]-L-lysyl-[protein] + 4 Fe(3+) + 2 hydrogen sulfide + 2 5'-deoxyadenosine + 2 L-methionine + 2 reduced [2Fe-2S]-[ferredoxin]</text>
        <dbReference type="Rhea" id="RHEA:16585"/>
        <dbReference type="Rhea" id="RHEA-COMP:9928"/>
        <dbReference type="Rhea" id="RHEA-COMP:10000"/>
        <dbReference type="Rhea" id="RHEA-COMP:10001"/>
        <dbReference type="Rhea" id="RHEA-COMP:10475"/>
        <dbReference type="Rhea" id="RHEA-COMP:14568"/>
        <dbReference type="Rhea" id="RHEA-COMP:14569"/>
        <dbReference type="ChEBI" id="CHEBI:15378"/>
        <dbReference type="ChEBI" id="CHEBI:17319"/>
        <dbReference type="ChEBI" id="CHEBI:29034"/>
        <dbReference type="ChEBI" id="CHEBI:29919"/>
        <dbReference type="ChEBI" id="CHEBI:33722"/>
        <dbReference type="ChEBI" id="CHEBI:33737"/>
        <dbReference type="ChEBI" id="CHEBI:33738"/>
        <dbReference type="ChEBI" id="CHEBI:57844"/>
        <dbReference type="ChEBI" id="CHEBI:59789"/>
        <dbReference type="ChEBI" id="CHEBI:78809"/>
        <dbReference type="ChEBI" id="CHEBI:83100"/>
        <dbReference type="EC" id="2.8.1.8"/>
    </reaction>
</comment>
<feature type="binding site" evidence="8">
    <location>
        <position position="105"/>
    </location>
    <ligand>
        <name>[4Fe-4S] cluster</name>
        <dbReference type="ChEBI" id="CHEBI:49883"/>
        <label>2</label>
        <note>4Fe-4S-S-AdoMet</note>
    </ligand>
</feature>
<keyword evidence="4 8" id="KW-0479">Metal-binding</keyword>
<keyword evidence="5 8" id="KW-0408">Iron</keyword>
<comment type="similarity">
    <text evidence="8">Belongs to the radical SAM superfamily. Lipoyl synthase family.</text>
</comment>
<dbReference type="Proteomes" id="UP001500842">
    <property type="component" value="Unassembled WGS sequence"/>
</dbReference>
<evidence type="ECO:0000256" key="8">
    <source>
        <dbReference type="HAMAP-Rule" id="MF_00206"/>
    </source>
</evidence>
<evidence type="ECO:0000256" key="1">
    <source>
        <dbReference type="ARBA" id="ARBA00022485"/>
    </source>
</evidence>
<dbReference type="PANTHER" id="PTHR10949">
    <property type="entry name" value="LIPOYL SYNTHASE"/>
    <property type="match status" value="1"/>
</dbReference>
<keyword evidence="3 8" id="KW-0949">S-adenosyl-L-methionine</keyword>
<dbReference type="InterPro" id="IPR003698">
    <property type="entry name" value="Lipoyl_synth"/>
</dbReference>
<dbReference type="Pfam" id="PF04055">
    <property type="entry name" value="Radical_SAM"/>
    <property type="match status" value="1"/>
</dbReference>
<evidence type="ECO:0000256" key="7">
    <source>
        <dbReference type="ARBA" id="ARBA00047326"/>
    </source>
</evidence>
<dbReference type="CDD" id="cd01335">
    <property type="entry name" value="Radical_SAM"/>
    <property type="match status" value="1"/>
</dbReference>
<sequence length="333" mass="37104">MNSQNDVGPNGRRLLPLATTDNQRRAGVVRSRIDTSRNTDVRPPWIKVTATQGAEYRDLSQLVRGKSLNTVCQQAACPNIFECWEQREVSFIVGGEDCTRRCAFCQIRTGKPGPLDRDEPRRLGAAVSYLRLNFVVVTMVARDDLHDGGAWLIAECIRQIRSQSPDCGIEVLPSDFGYARNPERGGESLRTVVDAAPDVFAFNLETTRRLFSDIRPAFDYERSLEYLALARELMPTSTAIKSNIIVGMGETDEEVFDCLRDLRQAGVSLVTIGQYLQPSDGHLRVDRYVTPEQFAAYRTHGLDLGLAHIEAGPLVRSSYHAGDQAESAKAWAR</sequence>